<evidence type="ECO:0000313" key="6">
    <source>
        <dbReference type="EMBL" id="KAF2795377.1"/>
    </source>
</evidence>
<gene>
    <name evidence="6" type="ORF">K505DRAFT_239933</name>
</gene>
<dbReference type="InterPro" id="IPR007568">
    <property type="entry name" value="RTA1"/>
</dbReference>
<keyword evidence="3 5" id="KW-1133">Transmembrane helix</keyword>
<feature type="transmembrane region" description="Helical" evidence="5">
    <location>
        <begin position="54"/>
        <end position="76"/>
    </location>
</feature>
<evidence type="ECO:0008006" key="8">
    <source>
        <dbReference type="Google" id="ProtNLM"/>
    </source>
</evidence>
<organism evidence="6 7">
    <name type="scientific">Melanomma pulvis-pyrius CBS 109.77</name>
    <dbReference type="NCBI Taxonomy" id="1314802"/>
    <lineage>
        <taxon>Eukaryota</taxon>
        <taxon>Fungi</taxon>
        <taxon>Dikarya</taxon>
        <taxon>Ascomycota</taxon>
        <taxon>Pezizomycotina</taxon>
        <taxon>Dothideomycetes</taxon>
        <taxon>Pleosporomycetidae</taxon>
        <taxon>Pleosporales</taxon>
        <taxon>Melanommataceae</taxon>
        <taxon>Melanomma</taxon>
    </lineage>
</organism>
<accession>A0A6A6XIC5</accession>
<reference evidence="6" key="1">
    <citation type="journal article" date="2020" name="Stud. Mycol.">
        <title>101 Dothideomycetes genomes: a test case for predicting lifestyles and emergence of pathogens.</title>
        <authorList>
            <person name="Haridas S."/>
            <person name="Albert R."/>
            <person name="Binder M."/>
            <person name="Bloem J."/>
            <person name="Labutti K."/>
            <person name="Salamov A."/>
            <person name="Andreopoulos B."/>
            <person name="Baker S."/>
            <person name="Barry K."/>
            <person name="Bills G."/>
            <person name="Bluhm B."/>
            <person name="Cannon C."/>
            <person name="Castanera R."/>
            <person name="Culley D."/>
            <person name="Daum C."/>
            <person name="Ezra D."/>
            <person name="Gonzalez J."/>
            <person name="Henrissat B."/>
            <person name="Kuo A."/>
            <person name="Liang C."/>
            <person name="Lipzen A."/>
            <person name="Lutzoni F."/>
            <person name="Magnuson J."/>
            <person name="Mondo S."/>
            <person name="Nolan M."/>
            <person name="Ohm R."/>
            <person name="Pangilinan J."/>
            <person name="Park H.-J."/>
            <person name="Ramirez L."/>
            <person name="Alfaro M."/>
            <person name="Sun H."/>
            <person name="Tritt A."/>
            <person name="Yoshinaga Y."/>
            <person name="Zwiers L.-H."/>
            <person name="Turgeon B."/>
            <person name="Goodwin S."/>
            <person name="Spatafora J."/>
            <person name="Crous P."/>
            <person name="Grigoriev I."/>
        </authorList>
    </citation>
    <scope>NUCLEOTIDE SEQUENCE</scope>
    <source>
        <strain evidence="6">CBS 109.77</strain>
    </source>
</reference>
<sequence>MNSTASAEATAAAHALGLWQYKPSLVGAVVGASVFGILTGAHGWMFWKKRNKMCIMFILGAFNEQAGYIARCLAHFKTASPMFYSIQSMMILISPIMIAASVYMVLARVMCMVGGESRSPVPPRLFNKIFGGVDVLCLLMISVGGVIGMDPRNTVGTKVLLGGLGIHMALLHVFIGIAILWHRRVKSNPTAEMKMLDGVLSSNMRFLYAVSGLLMLRTGARFGEYYLGRGSFLQTNELPFYLYDMLPVTVVLAIGLKWHGEDLRNYEERGMIELQEYNEEGKR</sequence>
<evidence type="ECO:0000256" key="5">
    <source>
        <dbReference type="SAM" id="Phobius"/>
    </source>
</evidence>
<evidence type="ECO:0000256" key="2">
    <source>
        <dbReference type="ARBA" id="ARBA00022692"/>
    </source>
</evidence>
<evidence type="ECO:0000256" key="1">
    <source>
        <dbReference type="ARBA" id="ARBA00004141"/>
    </source>
</evidence>
<dbReference type="GO" id="GO:0016020">
    <property type="term" value="C:membrane"/>
    <property type="evidence" value="ECO:0007669"/>
    <property type="project" value="UniProtKB-SubCell"/>
</dbReference>
<keyword evidence="4 5" id="KW-0472">Membrane</keyword>
<dbReference type="Proteomes" id="UP000799757">
    <property type="component" value="Unassembled WGS sequence"/>
</dbReference>
<dbReference type="PANTHER" id="PTHR31465:SF35">
    <property type="entry name" value="RTA1 DOMAIN PROTEIN-RELATED"/>
    <property type="match status" value="1"/>
</dbReference>
<dbReference type="OrthoDB" id="3358017at2759"/>
<comment type="subcellular location">
    <subcellularLocation>
        <location evidence="1">Membrane</location>
        <topology evidence="1">Multi-pass membrane protein</topology>
    </subcellularLocation>
</comment>
<evidence type="ECO:0000313" key="7">
    <source>
        <dbReference type="Proteomes" id="UP000799757"/>
    </source>
</evidence>
<feature type="transmembrane region" description="Helical" evidence="5">
    <location>
        <begin position="25"/>
        <end position="47"/>
    </location>
</feature>
<keyword evidence="2 5" id="KW-0812">Transmembrane</keyword>
<evidence type="ECO:0000256" key="4">
    <source>
        <dbReference type="ARBA" id="ARBA00023136"/>
    </source>
</evidence>
<dbReference type="Pfam" id="PF04479">
    <property type="entry name" value="RTA1"/>
    <property type="match status" value="1"/>
</dbReference>
<dbReference type="EMBL" id="MU001860">
    <property type="protein sequence ID" value="KAF2795377.1"/>
    <property type="molecule type" value="Genomic_DNA"/>
</dbReference>
<dbReference type="PANTHER" id="PTHR31465">
    <property type="entry name" value="PROTEIN RTA1-RELATED"/>
    <property type="match status" value="1"/>
</dbReference>
<dbReference type="AlphaFoldDB" id="A0A6A6XIC5"/>
<feature type="transmembrane region" description="Helical" evidence="5">
    <location>
        <begin position="159"/>
        <end position="181"/>
    </location>
</feature>
<feature type="transmembrane region" description="Helical" evidence="5">
    <location>
        <begin position="125"/>
        <end position="147"/>
    </location>
</feature>
<keyword evidence="7" id="KW-1185">Reference proteome</keyword>
<proteinExistence type="predicted"/>
<evidence type="ECO:0000256" key="3">
    <source>
        <dbReference type="ARBA" id="ARBA00022989"/>
    </source>
</evidence>
<feature type="transmembrane region" description="Helical" evidence="5">
    <location>
        <begin position="82"/>
        <end position="105"/>
    </location>
</feature>
<protein>
    <recommendedName>
        <fullName evidence="8">RTA1 like protein</fullName>
    </recommendedName>
</protein>
<name>A0A6A6XIC5_9PLEO</name>